<reference evidence="2" key="1">
    <citation type="submission" date="2020-02" db="EMBL/GenBank/DDBJ databases">
        <authorList>
            <person name="Meier V. D."/>
        </authorList>
    </citation>
    <scope>NUCLEOTIDE SEQUENCE</scope>
    <source>
        <strain evidence="2">AVDCRST_MAG29</strain>
    </source>
</reference>
<feature type="compositionally biased region" description="Polar residues" evidence="1">
    <location>
        <begin position="12"/>
        <end position="21"/>
    </location>
</feature>
<feature type="region of interest" description="Disordered" evidence="1">
    <location>
        <begin position="1"/>
        <end position="49"/>
    </location>
</feature>
<feature type="compositionally biased region" description="Low complexity" evidence="1">
    <location>
        <begin position="1"/>
        <end position="11"/>
    </location>
</feature>
<accession>A0A6J4LSP6</accession>
<gene>
    <name evidence="2" type="ORF">AVDCRST_MAG29-1361</name>
</gene>
<feature type="non-terminal residue" evidence="2">
    <location>
        <position position="49"/>
    </location>
</feature>
<dbReference type="EMBL" id="CADCUG010000074">
    <property type="protein sequence ID" value="CAA9337060.1"/>
    <property type="molecule type" value="Genomic_DNA"/>
</dbReference>
<proteinExistence type="predicted"/>
<feature type="compositionally biased region" description="Basic residues" evidence="1">
    <location>
        <begin position="40"/>
        <end position="49"/>
    </location>
</feature>
<feature type="non-terminal residue" evidence="2">
    <location>
        <position position="1"/>
    </location>
</feature>
<protein>
    <submittedName>
        <fullName evidence="2">Uncharacterized protein</fullName>
    </submittedName>
</protein>
<sequence>WSSSRAESSCSAPTTPANMATGSARWRCRSTMRPTGSAGARRRPPRADA</sequence>
<dbReference type="AlphaFoldDB" id="A0A6J4LSP6"/>
<organism evidence="2">
    <name type="scientific">uncultured Nocardioidaceae bacterium</name>
    <dbReference type="NCBI Taxonomy" id="253824"/>
    <lineage>
        <taxon>Bacteria</taxon>
        <taxon>Bacillati</taxon>
        <taxon>Actinomycetota</taxon>
        <taxon>Actinomycetes</taxon>
        <taxon>Propionibacteriales</taxon>
        <taxon>Nocardioidaceae</taxon>
        <taxon>environmental samples</taxon>
    </lineage>
</organism>
<name>A0A6J4LSP6_9ACTN</name>
<evidence type="ECO:0000313" key="2">
    <source>
        <dbReference type="EMBL" id="CAA9337060.1"/>
    </source>
</evidence>
<evidence type="ECO:0000256" key="1">
    <source>
        <dbReference type="SAM" id="MobiDB-lite"/>
    </source>
</evidence>